<dbReference type="InterPro" id="IPR057939">
    <property type="entry name" value="TRF2_HOY1_PH"/>
</dbReference>
<organism evidence="3 4">
    <name type="scientific">Eucalyptus globulus</name>
    <name type="common">Tasmanian blue gum</name>
    <dbReference type="NCBI Taxonomy" id="34317"/>
    <lineage>
        <taxon>Eukaryota</taxon>
        <taxon>Viridiplantae</taxon>
        <taxon>Streptophyta</taxon>
        <taxon>Embryophyta</taxon>
        <taxon>Tracheophyta</taxon>
        <taxon>Spermatophyta</taxon>
        <taxon>Magnoliopsida</taxon>
        <taxon>eudicotyledons</taxon>
        <taxon>Gunneridae</taxon>
        <taxon>Pentapetalae</taxon>
        <taxon>rosids</taxon>
        <taxon>malvids</taxon>
        <taxon>Myrtales</taxon>
        <taxon>Myrtaceae</taxon>
        <taxon>Myrtoideae</taxon>
        <taxon>Eucalypteae</taxon>
        <taxon>Eucalyptus</taxon>
    </lineage>
</organism>
<dbReference type="EMBL" id="JBJKBG010000008">
    <property type="protein sequence ID" value="KAL3728425.1"/>
    <property type="molecule type" value="Genomic_DNA"/>
</dbReference>
<dbReference type="Proteomes" id="UP001634007">
    <property type="component" value="Unassembled WGS sequence"/>
</dbReference>
<dbReference type="PANTHER" id="PTHR33494:SF5">
    <property type="entry name" value="F10A16.6 PROTEIN"/>
    <property type="match status" value="1"/>
</dbReference>
<feature type="region of interest" description="Disordered" evidence="1">
    <location>
        <begin position="1"/>
        <end position="22"/>
    </location>
</feature>
<sequence length="277" mass="31457">MYHDGNADASMPSGGKEHAEAPPPLMLRLNKDVVFMDRVWTALFQKPERLRLAILRNDLARNPRDMELLKVARVPATLIRIGSWQFASEHEGDLLVKFYFATEILAWEVLMNGIQYKMEIRWSDISSIRATIEENKPGILEIELDQPPTFYKETDPLPRHYSLWLFADDFAGGQALRCRRHHLEFPSAALDRNYIKLLSSNHRLLELSQSSFPSGAETTFCMLQHSGFENSQMTRECNNLCQFEALLPPPPAAAADSGPHLREHLNSPYVGEAAVPT</sequence>
<dbReference type="Pfam" id="PF24818">
    <property type="entry name" value="PH_TRF2_HOY1"/>
    <property type="match status" value="1"/>
</dbReference>
<dbReference type="AlphaFoldDB" id="A0ABD3JLK5"/>
<evidence type="ECO:0000313" key="3">
    <source>
        <dbReference type="EMBL" id="KAL3728425.1"/>
    </source>
</evidence>
<gene>
    <name evidence="3" type="ORF">ACJRO7_033067</name>
</gene>
<evidence type="ECO:0000259" key="2">
    <source>
        <dbReference type="Pfam" id="PF24818"/>
    </source>
</evidence>
<evidence type="ECO:0000313" key="4">
    <source>
        <dbReference type="Proteomes" id="UP001634007"/>
    </source>
</evidence>
<comment type="caution">
    <text evidence="3">The sequence shown here is derived from an EMBL/GenBank/DDBJ whole genome shotgun (WGS) entry which is preliminary data.</text>
</comment>
<name>A0ABD3JLK5_EUCGL</name>
<dbReference type="PANTHER" id="PTHR33494">
    <property type="entry name" value="OS02G0793800 PROTEIN"/>
    <property type="match status" value="1"/>
</dbReference>
<feature type="domain" description="TRF2/HOY1 PH-like" evidence="2">
    <location>
        <begin position="74"/>
        <end position="190"/>
    </location>
</feature>
<accession>A0ABD3JLK5</accession>
<evidence type="ECO:0000256" key="1">
    <source>
        <dbReference type="SAM" id="MobiDB-lite"/>
    </source>
</evidence>
<proteinExistence type="predicted"/>
<reference evidence="3 4" key="1">
    <citation type="submission" date="2024-11" db="EMBL/GenBank/DDBJ databases">
        <title>Chromosome-level genome assembly of Eucalyptus globulus Labill. provides insights into its genome evolution.</title>
        <authorList>
            <person name="Li X."/>
        </authorList>
    </citation>
    <scope>NUCLEOTIDE SEQUENCE [LARGE SCALE GENOMIC DNA]</scope>
    <source>
        <strain evidence="3">CL2024</strain>
        <tissue evidence="3">Fresh tender leaves</tissue>
    </source>
</reference>
<keyword evidence="4" id="KW-1185">Reference proteome</keyword>
<protein>
    <recommendedName>
        <fullName evidence="2">TRF2/HOY1 PH-like domain-containing protein</fullName>
    </recommendedName>
</protein>